<gene>
    <name evidence="3" type="ORF">QO010_002538</name>
</gene>
<keyword evidence="2" id="KW-0812">Transmembrane</keyword>
<accession>A0ABU0IRW9</accession>
<proteinExistence type="predicted"/>
<feature type="region of interest" description="Disordered" evidence="1">
    <location>
        <begin position="86"/>
        <end position="118"/>
    </location>
</feature>
<dbReference type="EMBL" id="JAUSVS010000004">
    <property type="protein sequence ID" value="MDQ0464754.1"/>
    <property type="molecule type" value="Genomic_DNA"/>
</dbReference>
<sequence>MNASINRLKIIFMGIFAVAVVAIWGYQLFWVWPANDCAKAGGWWDSHARVCGMPIFIPSITGRPAGMSREAWSRLQAERLVQGKISADPYAPPPQTKAPQPAAKPAPSPAPAPAQAKK</sequence>
<feature type="transmembrane region" description="Helical" evidence="2">
    <location>
        <begin position="12"/>
        <end position="32"/>
    </location>
</feature>
<protein>
    <submittedName>
        <fullName evidence="3">Uncharacterized protein</fullName>
    </submittedName>
</protein>
<evidence type="ECO:0000256" key="1">
    <source>
        <dbReference type="SAM" id="MobiDB-lite"/>
    </source>
</evidence>
<name>A0ABU0IRW9_9CAUL</name>
<keyword evidence="2" id="KW-1133">Transmembrane helix</keyword>
<evidence type="ECO:0000256" key="2">
    <source>
        <dbReference type="SAM" id="Phobius"/>
    </source>
</evidence>
<comment type="caution">
    <text evidence="3">The sequence shown here is derived from an EMBL/GenBank/DDBJ whole genome shotgun (WGS) entry which is preliminary data.</text>
</comment>
<evidence type="ECO:0000313" key="4">
    <source>
        <dbReference type="Proteomes" id="UP001228905"/>
    </source>
</evidence>
<keyword evidence="4" id="KW-1185">Reference proteome</keyword>
<evidence type="ECO:0000313" key="3">
    <source>
        <dbReference type="EMBL" id="MDQ0464754.1"/>
    </source>
</evidence>
<organism evidence="3 4">
    <name type="scientific">Caulobacter ginsengisoli</name>
    <dbReference type="NCBI Taxonomy" id="400775"/>
    <lineage>
        <taxon>Bacteria</taxon>
        <taxon>Pseudomonadati</taxon>
        <taxon>Pseudomonadota</taxon>
        <taxon>Alphaproteobacteria</taxon>
        <taxon>Caulobacterales</taxon>
        <taxon>Caulobacteraceae</taxon>
        <taxon>Caulobacter</taxon>
    </lineage>
</organism>
<dbReference type="RefSeq" id="WP_307349640.1">
    <property type="nucleotide sequence ID" value="NZ_JAUSVS010000004.1"/>
</dbReference>
<feature type="compositionally biased region" description="Pro residues" evidence="1">
    <location>
        <begin position="90"/>
        <end position="112"/>
    </location>
</feature>
<reference evidence="3 4" key="1">
    <citation type="submission" date="2023-07" db="EMBL/GenBank/DDBJ databases">
        <title>Genomic Encyclopedia of Type Strains, Phase IV (KMG-IV): sequencing the most valuable type-strain genomes for metagenomic binning, comparative biology and taxonomic classification.</title>
        <authorList>
            <person name="Goeker M."/>
        </authorList>
    </citation>
    <scope>NUCLEOTIDE SEQUENCE [LARGE SCALE GENOMIC DNA]</scope>
    <source>
        <strain evidence="3 4">DSM 18695</strain>
    </source>
</reference>
<keyword evidence="2" id="KW-0472">Membrane</keyword>
<dbReference type="Proteomes" id="UP001228905">
    <property type="component" value="Unassembled WGS sequence"/>
</dbReference>